<organism evidence="1 2">
    <name type="scientific">Enterococcus devriesei</name>
    <dbReference type="NCBI Taxonomy" id="319970"/>
    <lineage>
        <taxon>Bacteria</taxon>
        <taxon>Bacillati</taxon>
        <taxon>Bacillota</taxon>
        <taxon>Bacilli</taxon>
        <taxon>Lactobacillales</taxon>
        <taxon>Enterococcaceae</taxon>
        <taxon>Enterococcus</taxon>
    </lineage>
</organism>
<comment type="caution">
    <text evidence="1">The sequence shown here is derived from an EMBL/GenBank/DDBJ whole genome shotgun (WGS) entry which is preliminary data.</text>
</comment>
<sequence length="272" mass="31925">MDVNGYIIRQKREKEKLNKDAFGTICSPTDLEVIEETNEGILEVILDLCTTLEIPYQQAFPESILLVEDSLLDIVRGLHLRQQYSAVLDLLDTFGKKINYQNARIVGHLMYFRAYANLFGNQDPQKAIHYFQRAYTLFRDERRYELMVLKGLATCYQANEENKRARIFFERVKHMEDEMKTQKQLGPSYYQAACFFADRGNQEKARAICDEGIETLLEVNMTDGLEELYFEKAIIQDDQREQIELLKQADYYAKLNENLSLKQMINEKLNRI</sequence>
<evidence type="ECO:0000313" key="1">
    <source>
        <dbReference type="EMBL" id="OJG36249.1"/>
    </source>
</evidence>
<dbReference type="RefSeq" id="WP_071861498.1">
    <property type="nucleotide sequence ID" value="NZ_JBHLVS010000031.1"/>
</dbReference>
<reference evidence="1 2" key="1">
    <citation type="submission" date="2014-12" db="EMBL/GenBank/DDBJ databases">
        <title>Draft genome sequences of 29 type strains of Enterococci.</title>
        <authorList>
            <person name="Zhong Z."/>
            <person name="Sun Z."/>
            <person name="Liu W."/>
            <person name="Zhang W."/>
            <person name="Zhang H."/>
        </authorList>
    </citation>
    <scope>NUCLEOTIDE SEQUENCE [LARGE SCALE GENOMIC DNA]</scope>
    <source>
        <strain evidence="1 2">DSM 22802</strain>
    </source>
</reference>
<dbReference type="OrthoDB" id="2177531at2"/>
<accession>A0A1L8SVW1</accession>
<keyword evidence="2" id="KW-1185">Reference proteome</keyword>
<dbReference type="AlphaFoldDB" id="A0A1L8SVW1"/>
<proteinExistence type="predicted"/>
<evidence type="ECO:0008006" key="3">
    <source>
        <dbReference type="Google" id="ProtNLM"/>
    </source>
</evidence>
<dbReference type="STRING" id="319970.RV00_GL001608"/>
<dbReference type="EMBL" id="JXKM01000003">
    <property type="protein sequence ID" value="OJG36249.1"/>
    <property type="molecule type" value="Genomic_DNA"/>
</dbReference>
<dbReference type="InterPro" id="IPR011990">
    <property type="entry name" value="TPR-like_helical_dom_sf"/>
</dbReference>
<name>A0A1L8SVW1_9ENTE</name>
<dbReference type="SUPFAM" id="SSF48452">
    <property type="entry name" value="TPR-like"/>
    <property type="match status" value="1"/>
</dbReference>
<gene>
    <name evidence="1" type="ORF">RV00_GL001608</name>
</gene>
<dbReference type="Proteomes" id="UP000183700">
    <property type="component" value="Unassembled WGS sequence"/>
</dbReference>
<evidence type="ECO:0000313" key="2">
    <source>
        <dbReference type="Proteomes" id="UP000183700"/>
    </source>
</evidence>
<dbReference type="Gene3D" id="1.25.40.10">
    <property type="entry name" value="Tetratricopeptide repeat domain"/>
    <property type="match status" value="1"/>
</dbReference>
<protein>
    <recommendedName>
        <fullName evidence="3">Tetratricopeptide repeat protein</fullName>
    </recommendedName>
</protein>